<organism evidence="2 3">
    <name type="scientific">Odynerus spinipes</name>
    <dbReference type="NCBI Taxonomy" id="1348599"/>
    <lineage>
        <taxon>Eukaryota</taxon>
        <taxon>Metazoa</taxon>
        <taxon>Ecdysozoa</taxon>
        <taxon>Arthropoda</taxon>
        <taxon>Hexapoda</taxon>
        <taxon>Insecta</taxon>
        <taxon>Pterygota</taxon>
        <taxon>Neoptera</taxon>
        <taxon>Endopterygota</taxon>
        <taxon>Hymenoptera</taxon>
        <taxon>Apocrita</taxon>
        <taxon>Aculeata</taxon>
        <taxon>Vespoidea</taxon>
        <taxon>Vespidae</taxon>
        <taxon>Eumeninae</taxon>
        <taxon>Odynerus</taxon>
    </lineage>
</organism>
<comment type="caution">
    <text evidence="2">The sequence shown here is derived from an EMBL/GenBank/DDBJ whole genome shotgun (WGS) entry which is preliminary data.</text>
</comment>
<reference evidence="2" key="1">
    <citation type="submission" date="2021-08" db="EMBL/GenBank/DDBJ databases">
        <authorList>
            <person name="Misof B."/>
            <person name="Oliver O."/>
            <person name="Podsiadlowski L."/>
            <person name="Donath A."/>
            <person name="Peters R."/>
            <person name="Mayer C."/>
            <person name="Rust J."/>
            <person name="Gunkel S."/>
            <person name="Lesny P."/>
            <person name="Martin S."/>
            <person name="Oeyen J.P."/>
            <person name="Petersen M."/>
            <person name="Panagiotis P."/>
            <person name="Wilbrandt J."/>
            <person name="Tanja T."/>
        </authorList>
    </citation>
    <scope>NUCLEOTIDE SEQUENCE</scope>
    <source>
        <strain evidence="2">GBR_01_08_01A</strain>
        <tissue evidence="2">Thorax + abdomen</tissue>
    </source>
</reference>
<feature type="domain" description="ABC toxin N-terminal" evidence="1">
    <location>
        <begin position="2"/>
        <end position="86"/>
    </location>
</feature>
<gene>
    <name evidence="2" type="ORF">KPH14_000339</name>
</gene>
<keyword evidence="3" id="KW-1185">Reference proteome</keyword>
<dbReference type="EMBL" id="JAIFRP010003363">
    <property type="protein sequence ID" value="KAK2577652.1"/>
    <property type="molecule type" value="Genomic_DNA"/>
</dbReference>
<dbReference type="Pfam" id="PF20220">
    <property type="entry name" value="ABC_toxin_N"/>
    <property type="match status" value="1"/>
</dbReference>
<evidence type="ECO:0000313" key="2">
    <source>
        <dbReference type="EMBL" id="KAK2577652.1"/>
    </source>
</evidence>
<evidence type="ECO:0000313" key="3">
    <source>
        <dbReference type="Proteomes" id="UP001258017"/>
    </source>
</evidence>
<dbReference type="AlphaFoldDB" id="A0AAD9VL22"/>
<dbReference type="InterPro" id="IPR046839">
    <property type="entry name" value="ABC_toxin_N"/>
</dbReference>
<name>A0AAD9VL22_9HYME</name>
<reference evidence="2" key="2">
    <citation type="journal article" date="2023" name="Commun. Biol.">
        <title>Intrasexual cuticular hydrocarbon dimorphism in a wasp sheds light on hydrocarbon biosynthesis genes in Hymenoptera.</title>
        <authorList>
            <person name="Moris V.C."/>
            <person name="Podsiadlowski L."/>
            <person name="Martin S."/>
            <person name="Oeyen J.P."/>
            <person name="Donath A."/>
            <person name="Petersen M."/>
            <person name="Wilbrandt J."/>
            <person name="Misof B."/>
            <person name="Liedtke D."/>
            <person name="Thamm M."/>
            <person name="Scheiner R."/>
            <person name="Schmitt T."/>
            <person name="Niehuis O."/>
        </authorList>
    </citation>
    <scope>NUCLEOTIDE SEQUENCE</scope>
    <source>
        <strain evidence="2">GBR_01_08_01A</strain>
    </source>
</reference>
<sequence>MRDLYGFLLIDVEMSECSKISPIKAALNSVQLYIHRAMMKIEKDKDVEIKGLTEEEWKWLSSYREWEASNKIKLYPENYLNPTLRKIVTP</sequence>
<protein>
    <recommendedName>
        <fullName evidence="1">ABC toxin N-terminal domain-containing protein</fullName>
    </recommendedName>
</protein>
<evidence type="ECO:0000259" key="1">
    <source>
        <dbReference type="Pfam" id="PF20220"/>
    </source>
</evidence>
<accession>A0AAD9VL22</accession>
<feature type="non-terminal residue" evidence="2">
    <location>
        <position position="90"/>
    </location>
</feature>
<dbReference type="Proteomes" id="UP001258017">
    <property type="component" value="Unassembled WGS sequence"/>
</dbReference>
<proteinExistence type="predicted"/>